<gene>
    <name evidence="1" type="ORF">CBYS24578_00004390</name>
</gene>
<organism evidence="1 2">
    <name type="scientific">Clonostachys byssicola</name>
    <dbReference type="NCBI Taxonomy" id="160290"/>
    <lineage>
        <taxon>Eukaryota</taxon>
        <taxon>Fungi</taxon>
        <taxon>Dikarya</taxon>
        <taxon>Ascomycota</taxon>
        <taxon>Pezizomycotina</taxon>
        <taxon>Sordariomycetes</taxon>
        <taxon>Hypocreomycetidae</taxon>
        <taxon>Hypocreales</taxon>
        <taxon>Bionectriaceae</taxon>
        <taxon>Clonostachys</taxon>
    </lineage>
</organism>
<reference evidence="2" key="1">
    <citation type="submission" date="2019-06" db="EMBL/GenBank/DDBJ databases">
        <authorList>
            <person name="Broberg M."/>
        </authorList>
    </citation>
    <scope>NUCLEOTIDE SEQUENCE [LARGE SCALE GENOMIC DNA]</scope>
</reference>
<dbReference type="Proteomes" id="UP000754883">
    <property type="component" value="Unassembled WGS sequence"/>
</dbReference>
<name>A0A9N9UR46_9HYPO</name>
<keyword evidence="2" id="KW-1185">Reference proteome</keyword>
<evidence type="ECO:0000313" key="2">
    <source>
        <dbReference type="Proteomes" id="UP000754883"/>
    </source>
</evidence>
<accession>A0A9N9UR46</accession>
<protein>
    <submittedName>
        <fullName evidence="1">Uncharacterized protein</fullName>
    </submittedName>
</protein>
<dbReference type="AlphaFoldDB" id="A0A9N9UR46"/>
<evidence type="ECO:0000313" key="1">
    <source>
        <dbReference type="EMBL" id="CAG9993728.1"/>
    </source>
</evidence>
<comment type="caution">
    <text evidence="1">The sequence shown here is derived from an EMBL/GenBank/DDBJ whole genome shotgun (WGS) entry which is preliminary data.</text>
</comment>
<proteinExistence type="predicted"/>
<sequence length="122" mass="13752">MNECMGGCLVESDQHLELEAWPWTNPSLCVPRWIRNRIAVKDDRADPYPLFGGTLKAPSLVPNALTLALDPAVRAPSYRMGWRYNVRYYALDVVPWLCCANPCSDHQLGCFASTLLTCWHGI</sequence>
<dbReference type="EMBL" id="CABFNO020001523">
    <property type="protein sequence ID" value="CAG9993728.1"/>
    <property type="molecule type" value="Genomic_DNA"/>
</dbReference>
<reference evidence="1 2" key="2">
    <citation type="submission" date="2021-10" db="EMBL/GenBank/DDBJ databases">
        <authorList>
            <person name="Piombo E."/>
        </authorList>
    </citation>
    <scope>NUCLEOTIDE SEQUENCE [LARGE SCALE GENOMIC DNA]</scope>
</reference>